<proteinExistence type="predicted"/>
<accession>A0A1R4IJZ6</accession>
<organism evidence="2 3">
    <name type="scientific">Marinilactibacillus psychrotolerans 42ea</name>
    <dbReference type="NCBI Taxonomy" id="1255609"/>
    <lineage>
        <taxon>Bacteria</taxon>
        <taxon>Bacillati</taxon>
        <taxon>Bacillota</taxon>
        <taxon>Bacilli</taxon>
        <taxon>Lactobacillales</taxon>
        <taxon>Carnobacteriaceae</taxon>
        <taxon>Marinilactibacillus</taxon>
    </lineage>
</organism>
<reference evidence="2 3" key="1">
    <citation type="submission" date="2017-02" db="EMBL/GenBank/DDBJ databases">
        <authorList>
            <person name="Peterson S.W."/>
        </authorList>
    </citation>
    <scope>NUCLEOTIDE SEQUENCE [LARGE SCALE GENOMIC DNA]</scope>
    <source>
        <strain evidence="2 3">42ea</strain>
    </source>
</reference>
<evidence type="ECO:0000256" key="1">
    <source>
        <dbReference type="SAM" id="MobiDB-lite"/>
    </source>
</evidence>
<dbReference type="RefSeq" id="WP_087057074.1">
    <property type="nucleotide sequence ID" value="NZ_FUKW01000026.1"/>
</dbReference>
<feature type="compositionally biased region" description="Basic and acidic residues" evidence="1">
    <location>
        <begin position="1"/>
        <end position="32"/>
    </location>
</feature>
<dbReference type="EMBL" id="FUKW01000026">
    <property type="protein sequence ID" value="SJN20101.1"/>
    <property type="molecule type" value="Genomic_DNA"/>
</dbReference>
<gene>
    <name evidence="2" type="ORF">FM115_01425</name>
</gene>
<protein>
    <submittedName>
        <fullName evidence="2">Uncharacterized protein</fullName>
    </submittedName>
</protein>
<dbReference type="Proteomes" id="UP000195611">
    <property type="component" value="Unassembled WGS sequence"/>
</dbReference>
<dbReference type="AlphaFoldDB" id="A0A1R4IJZ6"/>
<sequence length="61" mass="7115">MNDQNKKSNDDLIRTDQSEKHLDRRNPTRDEVTNPEVSEPLGYVKERPDKDGTDSQDKSDR</sequence>
<feature type="compositionally biased region" description="Basic and acidic residues" evidence="1">
    <location>
        <begin position="44"/>
        <end position="61"/>
    </location>
</feature>
<name>A0A1R4IJZ6_9LACT</name>
<evidence type="ECO:0000313" key="2">
    <source>
        <dbReference type="EMBL" id="SJN20101.1"/>
    </source>
</evidence>
<evidence type="ECO:0000313" key="3">
    <source>
        <dbReference type="Proteomes" id="UP000195611"/>
    </source>
</evidence>
<feature type="region of interest" description="Disordered" evidence="1">
    <location>
        <begin position="1"/>
        <end position="61"/>
    </location>
</feature>